<comment type="caution">
    <text evidence="1">The sequence shown here is derived from an EMBL/GenBank/DDBJ whole genome shotgun (WGS) entry which is preliminary data.</text>
</comment>
<accession>A0ACA9NC86</accession>
<reference evidence="1" key="1">
    <citation type="submission" date="2021-06" db="EMBL/GenBank/DDBJ databases">
        <authorList>
            <person name="Kallberg Y."/>
            <person name="Tangrot J."/>
            <person name="Rosling A."/>
        </authorList>
    </citation>
    <scope>NUCLEOTIDE SEQUENCE</scope>
    <source>
        <strain evidence="1">IL203A</strain>
    </source>
</reference>
<evidence type="ECO:0000313" key="1">
    <source>
        <dbReference type="EMBL" id="CAG8648504.1"/>
    </source>
</evidence>
<name>A0ACA9NC86_9GLOM</name>
<dbReference type="Proteomes" id="UP000789702">
    <property type="component" value="Unassembled WGS sequence"/>
</dbReference>
<gene>
    <name evidence="1" type="ORF">DHETER_LOCUS9175</name>
</gene>
<organism evidence="1 2">
    <name type="scientific">Dentiscutata heterogama</name>
    <dbReference type="NCBI Taxonomy" id="1316150"/>
    <lineage>
        <taxon>Eukaryota</taxon>
        <taxon>Fungi</taxon>
        <taxon>Fungi incertae sedis</taxon>
        <taxon>Mucoromycota</taxon>
        <taxon>Glomeromycotina</taxon>
        <taxon>Glomeromycetes</taxon>
        <taxon>Diversisporales</taxon>
        <taxon>Gigasporaceae</taxon>
        <taxon>Dentiscutata</taxon>
    </lineage>
</organism>
<sequence length="334" mass="38207">MSQQKQTYMNNKFTDSPPLNVQAAAILGINSSKYSTYTTIIKRYEKLAKGNDWVNEDKTIWPISKENLSKFISYLHPKVAPPTIISYLSALNHHHNMNHTDWSQIRYDPLIKQLLKTIEDNHTFKPTKQKEHITRDQLRYIITKLNLNDPDNLLFWTTALVAFYGLARLGELLPKSQQDITKIPTLQALKFEKSDTNTFATIQLPRTKNHKIVERPILIINQTKDDLCPIHILKAYIVRRTNTTYAPRSKALFIKANGNLATKAWFINNLKSLLPGANVAGHSFRAGGTTELVLRGVQLPLIQRIGRWSSDAFYKYIRTHHATVAAILSKAYSD</sequence>
<keyword evidence="2" id="KW-1185">Reference proteome</keyword>
<protein>
    <submittedName>
        <fullName evidence="1">7122_t:CDS:1</fullName>
    </submittedName>
</protein>
<dbReference type="EMBL" id="CAJVPU010015716">
    <property type="protein sequence ID" value="CAG8648504.1"/>
    <property type="molecule type" value="Genomic_DNA"/>
</dbReference>
<proteinExistence type="predicted"/>
<evidence type="ECO:0000313" key="2">
    <source>
        <dbReference type="Proteomes" id="UP000789702"/>
    </source>
</evidence>